<keyword evidence="1" id="KW-0732">Signal</keyword>
<accession>A0A1H3YU78</accession>
<dbReference type="AlphaFoldDB" id="A0A1H3YU78"/>
<proteinExistence type="predicted"/>
<dbReference type="EMBL" id="FNQY01000009">
    <property type="protein sequence ID" value="SEA15115.1"/>
    <property type="molecule type" value="Genomic_DNA"/>
</dbReference>
<evidence type="ECO:0000313" key="2">
    <source>
        <dbReference type="EMBL" id="SEA15115.1"/>
    </source>
</evidence>
<name>A0A1H3YU78_9BACT</name>
<reference evidence="2 3" key="1">
    <citation type="submission" date="2016-10" db="EMBL/GenBank/DDBJ databases">
        <authorList>
            <person name="de Groot N.N."/>
        </authorList>
    </citation>
    <scope>NUCLEOTIDE SEQUENCE [LARGE SCALE GENOMIC DNA]</scope>
    <source>
        <strain evidence="2 3">Vu-144</strain>
    </source>
</reference>
<evidence type="ECO:0000256" key="1">
    <source>
        <dbReference type="SAM" id="SignalP"/>
    </source>
</evidence>
<dbReference type="Proteomes" id="UP000199041">
    <property type="component" value="Unassembled WGS sequence"/>
</dbReference>
<sequence length="285" mass="32062">MIKYIRVLFMLLIAVIPFGVFAQSGHIASDGKDAVAIASRNLSISCNKTSMLVFPAEIQSADRGAAYVLAERVKGSKNVLKVKAGRPDFDPSSLTVITADGQVYVFNVTYTASPACLVLDFRNDLSGEAPVRFKEQALNSAEMVSSAAAAKGRAPFFKRVHREKYGLDFKLEGIYIQKEVLFFKFRLHNASSIPYIRSSLNFFIRDLKTTKRTAMQDNELKPLYTQSWGMPEDDTGQMIVVALPRFTIADNKKLTLELMERDGDRAISLDLKERKFRKTKELYHQ</sequence>
<dbReference type="OrthoDB" id="1038500at2"/>
<dbReference type="NCBIfam" id="TIGR03780">
    <property type="entry name" value="Bac_Flav_CT_N"/>
    <property type="match status" value="1"/>
</dbReference>
<protein>
    <submittedName>
        <fullName evidence="2">Bacteroides conjugative transposon TraN protein</fullName>
    </submittedName>
</protein>
<feature type="signal peptide" evidence="1">
    <location>
        <begin position="1"/>
        <end position="22"/>
    </location>
</feature>
<gene>
    <name evidence="2" type="ORF">SAMN05192529_10958</name>
</gene>
<dbReference type="Pfam" id="PF13595">
    <property type="entry name" value="DUF4138"/>
    <property type="match status" value="1"/>
</dbReference>
<keyword evidence="3" id="KW-1185">Reference proteome</keyword>
<evidence type="ECO:0000313" key="3">
    <source>
        <dbReference type="Proteomes" id="UP000199041"/>
    </source>
</evidence>
<feature type="chain" id="PRO_5011679328" evidence="1">
    <location>
        <begin position="23"/>
        <end position="285"/>
    </location>
</feature>
<dbReference type="InterPro" id="IPR022298">
    <property type="entry name" value="Conjug_transposon_TraN"/>
</dbReference>
<organism evidence="2 3">
    <name type="scientific">Arachidicoccus rhizosphaerae</name>
    <dbReference type="NCBI Taxonomy" id="551991"/>
    <lineage>
        <taxon>Bacteria</taxon>
        <taxon>Pseudomonadati</taxon>
        <taxon>Bacteroidota</taxon>
        <taxon>Chitinophagia</taxon>
        <taxon>Chitinophagales</taxon>
        <taxon>Chitinophagaceae</taxon>
        <taxon>Arachidicoccus</taxon>
    </lineage>
</organism>
<dbReference type="STRING" id="551991.SAMN05192529_10958"/>
<dbReference type="RefSeq" id="WP_091397042.1">
    <property type="nucleotide sequence ID" value="NZ_FNQY01000009.1"/>
</dbReference>